<sequence length="252" mass="28723">MSSLCHDPTPTRRAQSTCQQEAVACNDETEGLSVDVDKQQTISEDDVEKTELPAQGELNTCESDKNQEPCEGMLFESDEAARTFYDDYAGRVGFVTRVLSSRKSERDGTIISRGLGCRGDIENHKKETVTVKKKNKGRENCAAMILVKRQKPGNWVVRKFIKEHNHPLRVSVLQRRPLFDEKDKRIQELSAELRVKKRLTASYREQLLAIMKDVDGHNEYLSSKVEIVRNNLKKLEANILQGSDTDQLPYVR</sequence>
<dbReference type="OrthoDB" id="1886686at2759"/>
<proteinExistence type="predicted"/>
<dbReference type="PANTHER" id="PTHR46328">
    <property type="entry name" value="FAR-RED IMPAIRED RESPONSIVE (FAR1) FAMILY PROTEIN-RELATED"/>
    <property type="match status" value="1"/>
</dbReference>
<dbReference type="AlphaFoldDB" id="A0A9K3P4K2"/>
<dbReference type="EMBL" id="MNCJ02000316">
    <property type="protein sequence ID" value="KAF5823220.1"/>
    <property type="molecule type" value="Genomic_DNA"/>
</dbReference>
<protein>
    <submittedName>
        <fullName evidence="2">Transcription factor FAR family</fullName>
    </submittedName>
</protein>
<dbReference type="PANTHER" id="PTHR46328:SF8">
    <property type="entry name" value="PROTEIN FAR1-RELATED SEQUENCE 2-LIKE"/>
    <property type="match status" value="1"/>
</dbReference>
<evidence type="ECO:0000259" key="1">
    <source>
        <dbReference type="Pfam" id="PF03101"/>
    </source>
</evidence>
<dbReference type="InterPro" id="IPR004330">
    <property type="entry name" value="FAR1_DNA_bnd_dom"/>
</dbReference>
<accession>A0A9K3P4K2</accession>
<reference evidence="2" key="2">
    <citation type="submission" date="2020-06" db="EMBL/GenBank/DDBJ databases">
        <title>Helianthus annuus Genome sequencing and assembly Release 2.</title>
        <authorList>
            <person name="Gouzy J."/>
            <person name="Langlade N."/>
            <person name="Munos S."/>
        </authorList>
    </citation>
    <scope>NUCLEOTIDE SEQUENCE</scope>
    <source>
        <tissue evidence="2">Leaves</tissue>
    </source>
</reference>
<dbReference type="Pfam" id="PF03101">
    <property type="entry name" value="FAR1"/>
    <property type="match status" value="1"/>
</dbReference>
<organism evidence="2 3">
    <name type="scientific">Helianthus annuus</name>
    <name type="common">Common sunflower</name>
    <dbReference type="NCBI Taxonomy" id="4232"/>
    <lineage>
        <taxon>Eukaryota</taxon>
        <taxon>Viridiplantae</taxon>
        <taxon>Streptophyta</taxon>
        <taxon>Embryophyta</taxon>
        <taxon>Tracheophyta</taxon>
        <taxon>Spermatophyta</taxon>
        <taxon>Magnoliopsida</taxon>
        <taxon>eudicotyledons</taxon>
        <taxon>Gunneridae</taxon>
        <taxon>Pentapetalae</taxon>
        <taxon>asterids</taxon>
        <taxon>campanulids</taxon>
        <taxon>Asterales</taxon>
        <taxon>Asteraceae</taxon>
        <taxon>Asteroideae</taxon>
        <taxon>Heliantheae alliance</taxon>
        <taxon>Heliantheae</taxon>
        <taxon>Helianthus</taxon>
    </lineage>
</organism>
<reference evidence="2" key="1">
    <citation type="journal article" date="2017" name="Nature">
        <title>The sunflower genome provides insights into oil metabolism, flowering and Asterid evolution.</title>
        <authorList>
            <person name="Badouin H."/>
            <person name="Gouzy J."/>
            <person name="Grassa C.J."/>
            <person name="Murat F."/>
            <person name="Staton S.E."/>
            <person name="Cottret L."/>
            <person name="Lelandais-Briere C."/>
            <person name="Owens G.L."/>
            <person name="Carrere S."/>
            <person name="Mayjonade B."/>
            <person name="Legrand L."/>
            <person name="Gill N."/>
            <person name="Kane N.C."/>
            <person name="Bowers J.E."/>
            <person name="Hubner S."/>
            <person name="Bellec A."/>
            <person name="Berard A."/>
            <person name="Berges H."/>
            <person name="Blanchet N."/>
            <person name="Boniface M.C."/>
            <person name="Brunel D."/>
            <person name="Catrice O."/>
            <person name="Chaidir N."/>
            <person name="Claudel C."/>
            <person name="Donnadieu C."/>
            <person name="Faraut T."/>
            <person name="Fievet G."/>
            <person name="Helmstetter N."/>
            <person name="King M."/>
            <person name="Knapp S.J."/>
            <person name="Lai Z."/>
            <person name="Le Paslier M.C."/>
            <person name="Lippi Y."/>
            <person name="Lorenzon L."/>
            <person name="Mandel J.R."/>
            <person name="Marage G."/>
            <person name="Marchand G."/>
            <person name="Marquand E."/>
            <person name="Bret-Mestries E."/>
            <person name="Morien E."/>
            <person name="Nambeesan S."/>
            <person name="Nguyen T."/>
            <person name="Pegot-Espagnet P."/>
            <person name="Pouilly N."/>
            <person name="Raftis F."/>
            <person name="Sallet E."/>
            <person name="Schiex T."/>
            <person name="Thomas J."/>
            <person name="Vandecasteele C."/>
            <person name="Vares D."/>
            <person name="Vear F."/>
            <person name="Vautrin S."/>
            <person name="Crespi M."/>
            <person name="Mangin B."/>
            <person name="Burke J.M."/>
            <person name="Salse J."/>
            <person name="Munos S."/>
            <person name="Vincourt P."/>
            <person name="Rieseberg L.H."/>
            <person name="Langlade N.B."/>
        </authorList>
    </citation>
    <scope>NUCLEOTIDE SEQUENCE</scope>
    <source>
        <tissue evidence="2">Leaves</tissue>
    </source>
</reference>
<keyword evidence="3" id="KW-1185">Reference proteome</keyword>
<dbReference type="Gramene" id="mRNA:HanXRQr2_Chr01g0035991">
    <property type="protein sequence ID" value="mRNA:HanXRQr2_Chr01g0035991"/>
    <property type="gene ID" value="HanXRQr2_Chr01g0035991"/>
</dbReference>
<gene>
    <name evidence="2" type="ORF">HanXRQr2_Chr01g0035991</name>
</gene>
<evidence type="ECO:0000313" key="2">
    <source>
        <dbReference type="EMBL" id="KAF5823220.1"/>
    </source>
</evidence>
<name>A0A9K3P4K2_HELAN</name>
<evidence type="ECO:0000313" key="3">
    <source>
        <dbReference type="Proteomes" id="UP000215914"/>
    </source>
</evidence>
<dbReference type="Proteomes" id="UP000215914">
    <property type="component" value="Unassembled WGS sequence"/>
</dbReference>
<comment type="caution">
    <text evidence="2">The sequence shown here is derived from an EMBL/GenBank/DDBJ whole genome shotgun (WGS) entry which is preliminary data.</text>
</comment>
<feature type="domain" description="FAR1" evidence="1">
    <location>
        <begin position="83"/>
        <end position="168"/>
    </location>
</feature>